<keyword evidence="4" id="KW-1185">Reference proteome</keyword>
<dbReference type="InterPro" id="IPR038232">
    <property type="entry name" value="PknH-like_Extracell_sf"/>
</dbReference>
<proteinExistence type="predicted"/>
<evidence type="ECO:0000259" key="2">
    <source>
        <dbReference type="Pfam" id="PF14032"/>
    </source>
</evidence>
<dbReference type="EMBL" id="AP022570">
    <property type="protein sequence ID" value="BBX53035.1"/>
    <property type="molecule type" value="Genomic_DNA"/>
</dbReference>
<dbReference type="RefSeq" id="WP_163676924.1">
    <property type="nucleotide sequence ID" value="NZ_AP022570.1"/>
</dbReference>
<dbReference type="PROSITE" id="PS51257">
    <property type="entry name" value="PROKAR_LIPOPROTEIN"/>
    <property type="match status" value="1"/>
</dbReference>
<organism evidence="3 4">
    <name type="scientific">Mycolicibacterium poriferae</name>
    <dbReference type="NCBI Taxonomy" id="39694"/>
    <lineage>
        <taxon>Bacteria</taxon>
        <taxon>Bacillati</taxon>
        <taxon>Actinomycetota</taxon>
        <taxon>Actinomycetes</taxon>
        <taxon>Mycobacteriales</taxon>
        <taxon>Mycobacteriaceae</taxon>
        <taxon>Mycolicibacterium</taxon>
    </lineage>
</organism>
<dbReference type="InterPro" id="IPR026954">
    <property type="entry name" value="PknH-like_Extracell"/>
</dbReference>
<evidence type="ECO:0000313" key="4">
    <source>
        <dbReference type="Proteomes" id="UP000466785"/>
    </source>
</evidence>
<sequence length="244" mass="24521">MPIRRVAVAAAACVALAGCGAQPVDDRPTVRIAPAVQPAQAIPLGGFLPTADDLSAALGTGPNGFMGPTVEGGEDTLLRSVGEAQVTPADCAGAPYRLQQAVYRDSPVLSVASASWAGGGFDAAPVSAFVGVVQMGSAAAAQDFFATTTERWRRCAGQTVALQQPGLGSGELSRVTDVVFDDSVVAASVLHVSAGTEAPTGLRAVGVTGDCVVDVEVVDPRAPARADGAAAVTELVLDRIAAQR</sequence>
<dbReference type="Proteomes" id="UP000466785">
    <property type="component" value="Chromosome"/>
</dbReference>
<feature type="signal peptide" evidence="1">
    <location>
        <begin position="1"/>
        <end position="17"/>
    </location>
</feature>
<protein>
    <recommendedName>
        <fullName evidence="2">PknH-like extracellular domain-containing protein</fullName>
    </recommendedName>
</protein>
<evidence type="ECO:0000313" key="3">
    <source>
        <dbReference type="EMBL" id="BBX53035.1"/>
    </source>
</evidence>
<keyword evidence="1" id="KW-0732">Signal</keyword>
<gene>
    <name evidence="3" type="ORF">MPOR_40610</name>
</gene>
<feature type="chain" id="PRO_5038621499" description="PknH-like extracellular domain-containing protein" evidence="1">
    <location>
        <begin position="18"/>
        <end position="244"/>
    </location>
</feature>
<dbReference type="AlphaFoldDB" id="A0A6N4VE10"/>
<dbReference type="Pfam" id="PF14032">
    <property type="entry name" value="PknH_C"/>
    <property type="match status" value="1"/>
</dbReference>
<evidence type="ECO:0000256" key="1">
    <source>
        <dbReference type="SAM" id="SignalP"/>
    </source>
</evidence>
<name>A0A6N4VE10_9MYCO</name>
<dbReference type="KEGG" id="mpof:MPOR_40610"/>
<feature type="domain" description="PknH-like extracellular" evidence="2">
    <location>
        <begin position="43"/>
        <end position="233"/>
    </location>
</feature>
<reference evidence="3 4" key="1">
    <citation type="journal article" date="2019" name="Emerg. Microbes Infect.">
        <title>Comprehensive subspecies identification of 175 nontuberculous mycobacteria species based on 7547 genomic profiles.</title>
        <authorList>
            <person name="Matsumoto Y."/>
            <person name="Kinjo T."/>
            <person name="Motooka D."/>
            <person name="Nabeya D."/>
            <person name="Jung N."/>
            <person name="Uechi K."/>
            <person name="Horii T."/>
            <person name="Iida T."/>
            <person name="Fujita J."/>
            <person name="Nakamura S."/>
        </authorList>
    </citation>
    <scope>NUCLEOTIDE SEQUENCE [LARGE SCALE GENOMIC DNA]</scope>
    <source>
        <strain evidence="3 4">JCM 12603</strain>
    </source>
</reference>
<accession>A0A6N4VE10</accession>
<dbReference type="Gene3D" id="3.40.1000.70">
    <property type="entry name" value="PknH-like extracellular domain"/>
    <property type="match status" value="1"/>
</dbReference>